<dbReference type="Pfam" id="PF22025">
    <property type="entry name" value="ThiI_fer"/>
    <property type="match status" value="1"/>
</dbReference>
<organism evidence="11 12">
    <name type="scientific">Marinicella pacifica</name>
    <dbReference type="NCBI Taxonomy" id="1171543"/>
    <lineage>
        <taxon>Bacteria</taxon>
        <taxon>Pseudomonadati</taxon>
        <taxon>Pseudomonadota</taxon>
        <taxon>Gammaproteobacteria</taxon>
        <taxon>Lysobacterales</taxon>
        <taxon>Marinicellaceae</taxon>
        <taxon>Marinicella</taxon>
    </lineage>
</organism>
<accession>A0A917CJ07</accession>
<dbReference type="InterPro" id="IPR020536">
    <property type="entry name" value="ThiI_AANH"/>
</dbReference>
<comment type="catalytic activity">
    <reaction evidence="9">
        <text>[ThiS sulfur-carrier protein]-C-terminal Gly-Gly-AMP + S-sulfanyl-L-cysteinyl-[cysteine desulfurase] + AH2 = [ThiS sulfur-carrier protein]-C-terminal-Gly-aminoethanethioate + L-cysteinyl-[cysteine desulfurase] + A + AMP + 2 H(+)</text>
        <dbReference type="Rhea" id="RHEA:43340"/>
        <dbReference type="Rhea" id="RHEA-COMP:12157"/>
        <dbReference type="Rhea" id="RHEA-COMP:12158"/>
        <dbReference type="Rhea" id="RHEA-COMP:12910"/>
        <dbReference type="Rhea" id="RHEA-COMP:19908"/>
        <dbReference type="ChEBI" id="CHEBI:13193"/>
        <dbReference type="ChEBI" id="CHEBI:15378"/>
        <dbReference type="ChEBI" id="CHEBI:17499"/>
        <dbReference type="ChEBI" id="CHEBI:29950"/>
        <dbReference type="ChEBI" id="CHEBI:61963"/>
        <dbReference type="ChEBI" id="CHEBI:90618"/>
        <dbReference type="ChEBI" id="CHEBI:232372"/>
        <dbReference type="ChEBI" id="CHEBI:456215"/>
    </reaction>
</comment>
<feature type="binding site" evidence="9">
    <location>
        <position position="307"/>
    </location>
    <ligand>
        <name>ATP</name>
        <dbReference type="ChEBI" id="CHEBI:30616"/>
    </ligand>
</feature>
<dbReference type="InterPro" id="IPR049962">
    <property type="entry name" value="THUMP_ThiI"/>
</dbReference>
<feature type="binding site" evidence="9">
    <location>
        <begin position="228"/>
        <end position="229"/>
    </location>
    <ligand>
        <name>ATP</name>
        <dbReference type="ChEBI" id="CHEBI:30616"/>
    </ligand>
</feature>
<dbReference type="RefSeq" id="WP_188364534.1">
    <property type="nucleotide sequence ID" value="NZ_BAABJF010000017.1"/>
</dbReference>
<dbReference type="GO" id="GO:0002937">
    <property type="term" value="P:tRNA 4-thiouridine biosynthesis"/>
    <property type="evidence" value="ECO:0007669"/>
    <property type="project" value="TreeGrafter"/>
</dbReference>
<dbReference type="InterPro" id="IPR050102">
    <property type="entry name" value="tRNA_sulfurtransferase_ThiI"/>
</dbReference>
<keyword evidence="3 9" id="KW-0820">tRNA-binding</keyword>
<dbReference type="NCBIfam" id="TIGR00342">
    <property type="entry name" value="tRNA uracil 4-sulfurtransferase ThiI"/>
    <property type="match status" value="1"/>
</dbReference>
<dbReference type="GO" id="GO:0004810">
    <property type="term" value="F:CCA tRNA nucleotidyltransferase activity"/>
    <property type="evidence" value="ECO:0007669"/>
    <property type="project" value="InterPro"/>
</dbReference>
<sequence length="423" mass="48359">MQFRIIVQFAELALKGKNRHRFIRRLRKNIKDKLKILGYEWPVKAIHDRIYVQVPGAEGEAESIDEKTARAVVHELGRLPGIAWLSFVYWLSEQRFGFLGEKPDLLVIHELIERLAQEQYRPESSFAVRVKRRDKRFALKSQDFEQQIATTILKSSDWQQVNLSRPDQTFYVDIASDGVSVHSEKIMGVGGLPVGSTGQVLTLLSGGFDSPVAAWLMAKRGCQTDFIHFTASHRPPEAIEADKIVRTAKIVSESSGFVRLYIVPYTYFDMALMELDLEYDLILFRRFMARVATRLMPDVEAQALVTGDNLGQVASQTLENMESMNKSTEAMILRPLLAYNKHDIIDLSTQLGLFEVCREPHKDCCALISKNPRTKSRADVLEKMEQIYLSDYESLIDDTLNDAQVLTFYFGRWVNQQQVGTEE</sequence>
<comment type="similarity">
    <text evidence="9">Belongs to the ThiI family.</text>
</comment>
<evidence type="ECO:0000256" key="7">
    <source>
        <dbReference type="ARBA" id="ARBA00022884"/>
    </source>
</evidence>
<dbReference type="SUPFAM" id="SSF52402">
    <property type="entry name" value="Adenine nucleotide alpha hydrolases-like"/>
    <property type="match status" value="1"/>
</dbReference>
<keyword evidence="6 9" id="KW-0067">ATP-binding</keyword>
<dbReference type="GO" id="GO:0140741">
    <property type="term" value="F:tRNA-uracil-4 sulfurtransferase activity"/>
    <property type="evidence" value="ECO:0007669"/>
    <property type="project" value="UniProtKB-EC"/>
</dbReference>
<name>A0A917CJ07_9GAMM</name>
<dbReference type="InterPro" id="IPR049961">
    <property type="entry name" value="ThiI_N"/>
</dbReference>
<dbReference type="GO" id="GO:0005829">
    <property type="term" value="C:cytosol"/>
    <property type="evidence" value="ECO:0007669"/>
    <property type="project" value="TreeGrafter"/>
</dbReference>
<dbReference type="PANTHER" id="PTHR43209:SF1">
    <property type="entry name" value="TRNA SULFURTRANSFERASE"/>
    <property type="match status" value="1"/>
</dbReference>
<dbReference type="HAMAP" id="MF_00021">
    <property type="entry name" value="ThiI"/>
    <property type="match status" value="1"/>
</dbReference>
<comment type="subcellular location">
    <subcellularLocation>
        <location evidence="1 9">Cytoplasm</location>
    </subcellularLocation>
</comment>
<protein>
    <recommendedName>
        <fullName evidence="9">Probable tRNA sulfurtransferase</fullName>
        <ecNumber evidence="9">2.8.1.4</ecNumber>
    </recommendedName>
    <alternativeName>
        <fullName evidence="9">Sulfur carrier protein ThiS sulfurtransferase</fullName>
    </alternativeName>
    <alternativeName>
        <fullName evidence="9">Thiamine biosynthesis protein ThiI</fullName>
    </alternativeName>
    <alternativeName>
        <fullName evidence="9">tRNA 4-thiouridine synthase</fullName>
    </alternativeName>
</protein>
<dbReference type="EC" id="2.8.1.4" evidence="9"/>
<evidence type="ECO:0000256" key="9">
    <source>
        <dbReference type="HAMAP-Rule" id="MF_00021"/>
    </source>
</evidence>
<feature type="domain" description="THUMP" evidence="10">
    <location>
        <begin position="70"/>
        <end position="185"/>
    </location>
</feature>
<evidence type="ECO:0000256" key="1">
    <source>
        <dbReference type="ARBA" id="ARBA00004496"/>
    </source>
</evidence>
<dbReference type="InterPro" id="IPR004114">
    <property type="entry name" value="THUMP_dom"/>
</dbReference>
<dbReference type="SUPFAM" id="SSF143437">
    <property type="entry name" value="THUMP domain-like"/>
    <property type="match status" value="1"/>
</dbReference>
<keyword evidence="8 9" id="KW-0784">Thiamine biosynthesis</keyword>
<comment type="function">
    <text evidence="9">Catalyzes the ATP-dependent transfer of a sulfur to tRNA to produce 4-thiouridine in position 8 of tRNAs, which functions as a near-UV photosensor. Also catalyzes the transfer of sulfur to the sulfur carrier protein ThiS, forming ThiS-thiocarboxylate. This is a step in the synthesis of thiazole, in the thiamine biosynthesis pathway. The sulfur is donated as persulfide by IscS.</text>
</comment>
<keyword evidence="5 9" id="KW-0547">Nucleotide-binding</keyword>
<comment type="caution">
    <text evidence="11">The sequence shown here is derived from an EMBL/GenBank/DDBJ whole genome shotgun (WGS) entry which is preliminary data.</text>
</comment>
<dbReference type="Pfam" id="PF02568">
    <property type="entry name" value="ThiI"/>
    <property type="match status" value="1"/>
</dbReference>
<keyword evidence="7 9" id="KW-0694">RNA-binding</keyword>
<evidence type="ECO:0000256" key="2">
    <source>
        <dbReference type="ARBA" id="ARBA00022490"/>
    </source>
</evidence>
<dbReference type="GO" id="GO:0000049">
    <property type="term" value="F:tRNA binding"/>
    <property type="evidence" value="ECO:0007669"/>
    <property type="project" value="UniProtKB-UniRule"/>
</dbReference>
<dbReference type="GO" id="GO:0052837">
    <property type="term" value="P:thiazole biosynthetic process"/>
    <property type="evidence" value="ECO:0007669"/>
    <property type="project" value="TreeGrafter"/>
</dbReference>
<dbReference type="PROSITE" id="PS51165">
    <property type="entry name" value="THUMP"/>
    <property type="match status" value="1"/>
</dbReference>
<dbReference type="InterPro" id="IPR014729">
    <property type="entry name" value="Rossmann-like_a/b/a_fold"/>
</dbReference>
<reference evidence="11" key="1">
    <citation type="journal article" date="2014" name="Int. J. Syst. Evol. Microbiol.">
        <title>Complete genome sequence of Corynebacterium casei LMG S-19264T (=DSM 44701T), isolated from a smear-ripened cheese.</title>
        <authorList>
            <consortium name="US DOE Joint Genome Institute (JGI-PGF)"/>
            <person name="Walter F."/>
            <person name="Albersmeier A."/>
            <person name="Kalinowski J."/>
            <person name="Ruckert C."/>
        </authorList>
    </citation>
    <scope>NUCLEOTIDE SEQUENCE</scope>
    <source>
        <strain evidence="11">CGMCC 1.12181</strain>
    </source>
</reference>
<proteinExistence type="inferred from homology"/>
<feature type="binding site" evidence="9">
    <location>
        <begin position="203"/>
        <end position="204"/>
    </location>
    <ligand>
        <name>ATP</name>
        <dbReference type="ChEBI" id="CHEBI:30616"/>
    </ligand>
</feature>
<evidence type="ECO:0000256" key="3">
    <source>
        <dbReference type="ARBA" id="ARBA00022555"/>
    </source>
</evidence>
<feature type="binding site" evidence="9">
    <location>
        <position position="316"/>
    </location>
    <ligand>
        <name>ATP</name>
        <dbReference type="ChEBI" id="CHEBI:30616"/>
    </ligand>
</feature>
<evidence type="ECO:0000256" key="6">
    <source>
        <dbReference type="ARBA" id="ARBA00022840"/>
    </source>
</evidence>
<dbReference type="Gene3D" id="3.40.50.620">
    <property type="entry name" value="HUPs"/>
    <property type="match status" value="1"/>
</dbReference>
<dbReference type="CDD" id="cd11716">
    <property type="entry name" value="THUMP_ThiI"/>
    <property type="match status" value="1"/>
</dbReference>
<feature type="binding site" evidence="9">
    <location>
        <position position="285"/>
    </location>
    <ligand>
        <name>ATP</name>
        <dbReference type="ChEBI" id="CHEBI:30616"/>
    </ligand>
</feature>
<dbReference type="GO" id="GO:0009228">
    <property type="term" value="P:thiamine biosynthetic process"/>
    <property type="evidence" value="ECO:0007669"/>
    <property type="project" value="UniProtKB-KW"/>
</dbReference>
<keyword evidence="4 9" id="KW-0808">Transferase</keyword>
<evidence type="ECO:0000259" key="10">
    <source>
        <dbReference type="PROSITE" id="PS51165"/>
    </source>
</evidence>
<evidence type="ECO:0000313" key="11">
    <source>
        <dbReference type="EMBL" id="GGF90442.1"/>
    </source>
</evidence>
<keyword evidence="12" id="KW-1185">Reference proteome</keyword>
<evidence type="ECO:0000256" key="5">
    <source>
        <dbReference type="ARBA" id="ARBA00022741"/>
    </source>
</evidence>
<gene>
    <name evidence="9 11" type="primary">thiI</name>
    <name evidence="11" type="ORF">GCM10011365_09420</name>
</gene>
<dbReference type="InterPro" id="IPR054173">
    <property type="entry name" value="ThiI_fer"/>
</dbReference>
<keyword evidence="2 9" id="KW-0963">Cytoplasm</keyword>
<dbReference type="Proteomes" id="UP000605253">
    <property type="component" value="Unassembled WGS sequence"/>
</dbReference>
<dbReference type="InterPro" id="IPR003720">
    <property type="entry name" value="tRNA_STrfase"/>
</dbReference>
<dbReference type="Gene3D" id="3.30.2130.30">
    <property type="match status" value="1"/>
</dbReference>
<dbReference type="EMBL" id="BMEO01000003">
    <property type="protein sequence ID" value="GGF90442.1"/>
    <property type="molecule type" value="Genomic_DNA"/>
</dbReference>
<evidence type="ECO:0000256" key="8">
    <source>
        <dbReference type="ARBA" id="ARBA00022977"/>
    </source>
</evidence>
<dbReference type="AlphaFoldDB" id="A0A917CJ07"/>
<dbReference type="SMART" id="SM00981">
    <property type="entry name" value="THUMP"/>
    <property type="match status" value="1"/>
</dbReference>
<evidence type="ECO:0000313" key="12">
    <source>
        <dbReference type="Proteomes" id="UP000605253"/>
    </source>
</evidence>
<dbReference type="PANTHER" id="PTHR43209">
    <property type="entry name" value="TRNA SULFURTRANSFERASE"/>
    <property type="match status" value="1"/>
</dbReference>
<reference evidence="11" key="2">
    <citation type="submission" date="2020-09" db="EMBL/GenBank/DDBJ databases">
        <authorList>
            <person name="Sun Q."/>
            <person name="Zhou Y."/>
        </authorList>
    </citation>
    <scope>NUCLEOTIDE SEQUENCE</scope>
    <source>
        <strain evidence="11">CGMCC 1.12181</strain>
    </source>
</reference>
<dbReference type="GO" id="GO:0005524">
    <property type="term" value="F:ATP binding"/>
    <property type="evidence" value="ECO:0007669"/>
    <property type="project" value="UniProtKB-UniRule"/>
</dbReference>
<dbReference type="Pfam" id="PF02926">
    <property type="entry name" value="THUMP"/>
    <property type="match status" value="1"/>
</dbReference>
<comment type="catalytic activity">
    <reaction evidence="9">
        <text>[ThiI sulfur-carrier protein]-S-sulfanyl-L-cysteine + a uridine in tRNA + 2 reduced [2Fe-2S]-[ferredoxin] + ATP + H(+) = [ThiI sulfur-carrier protein]-L-cysteine + a 4-thiouridine in tRNA + 2 oxidized [2Fe-2S]-[ferredoxin] + AMP + diphosphate</text>
        <dbReference type="Rhea" id="RHEA:24176"/>
        <dbReference type="Rhea" id="RHEA-COMP:10000"/>
        <dbReference type="Rhea" id="RHEA-COMP:10001"/>
        <dbReference type="Rhea" id="RHEA-COMP:13337"/>
        <dbReference type="Rhea" id="RHEA-COMP:13338"/>
        <dbReference type="Rhea" id="RHEA-COMP:13339"/>
        <dbReference type="Rhea" id="RHEA-COMP:13340"/>
        <dbReference type="ChEBI" id="CHEBI:15378"/>
        <dbReference type="ChEBI" id="CHEBI:29950"/>
        <dbReference type="ChEBI" id="CHEBI:30616"/>
        <dbReference type="ChEBI" id="CHEBI:33019"/>
        <dbReference type="ChEBI" id="CHEBI:33737"/>
        <dbReference type="ChEBI" id="CHEBI:33738"/>
        <dbReference type="ChEBI" id="CHEBI:61963"/>
        <dbReference type="ChEBI" id="CHEBI:65315"/>
        <dbReference type="ChEBI" id="CHEBI:136798"/>
        <dbReference type="ChEBI" id="CHEBI:456215"/>
        <dbReference type="EC" id="2.8.1.4"/>
    </reaction>
</comment>
<evidence type="ECO:0000256" key="4">
    <source>
        <dbReference type="ARBA" id="ARBA00022679"/>
    </source>
</evidence>
<comment type="pathway">
    <text evidence="9">Cofactor biosynthesis; thiamine diphosphate biosynthesis.</text>
</comment>
<dbReference type="GO" id="GO:0009229">
    <property type="term" value="P:thiamine diphosphate biosynthetic process"/>
    <property type="evidence" value="ECO:0007669"/>
    <property type="project" value="UniProtKB-UniRule"/>
</dbReference>